<evidence type="ECO:0000256" key="3">
    <source>
        <dbReference type="ARBA" id="ARBA00004277"/>
    </source>
</evidence>
<protein>
    <submittedName>
        <fullName evidence="9">Clathrin light chain</fullName>
    </submittedName>
</protein>
<feature type="region of interest" description="Disordered" evidence="8">
    <location>
        <begin position="1"/>
        <end position="33"/>
    </location>
</feature>
<dbReference type="PANTHER" id="PTHR10639">
    <property type="entry name" value="CLATHRIN LIGHT CHAIN"/>
    <property type="match status" value="1"/>
</dbReference>
<keyword evidence="6" id="KW-0168">Coated pit</keyword>
<evidence type="ECO:0000256" key="5">
    <source>
        <dbReference type="ARBA" id="ARBA00023136"/>
    </source>
</evidence>
<dbReference type="GO" id="GO:0030659">
    <property type="term" value="C:cytoplasmic vesicle membrane"/>
    <property type="evidence" value="ECO:0007669"/>
    <property type="project" value="UniProtKB-SubCell"/>
</dbReference>
<comment type="similarity">
    <text evidence="4">Belongs to the clathrin light chain family.</text>
</comment>
<feature type="compositionally biased region" description="Basic residues" evidence="8">
    <location>
        <begin position="8"/>
        <end position="17"/>
    </location>
</feature>
<dbReference type="GO" id="GO:0005905">
    <property type="term" value="C:clathrin-coated pit"/>
    <property type="evidence" value="ECO:0007669"/>
    <property type="project" value="UniProtKB-KW"/>
</dbReference>
<comment type="caution">
    <text evidence="9">The sequence shown here is derived from an EMBL/GenBank/DDBJ whole genome shotgun (WGS) entry which is preliminary data.</text>
</comment>
<comment type="subcellular location">
    <subcellularLocation>
        <location evidence="2">Cytoplasmic vesicle membrane</location>
        <topology evidence="2">Peripheral membrane protein</topology>
        <orientation evidence="2">Cytoplasmic side</orientation>
    </subcellularLocation>
    <subcellularLocation>
        <location evidence="3">Membrane</location>
        <location evidence="3">Coated pit</location>
        <topology evidence="3">Peripheral membrane protein</topology>
        <orientation evidence="3">Cytoplasmic side</orientation>
    </subcellularLocation>
</comment>
<evidence type="ECO:0000256" key="2">
    <source>
        <dbReference type="ARBA" id="ARBA00004180"/>
    </source>
</evidence>
<evidence type="ECO:0000256" key="1">
    <source>
        <dbReference type="ARBA" id="ARBA00003913"/>
    </source>
</evidence>
<evidence type="ECO:0000256" key="6">
    <source>
        <dbReference type="ARBA" id="ARBA00023176"/>
    </source>
</evidence>
<dbReference type="EMBL" id="JBFOLK010000002">
    <property type="protein sequence ID" value="KAL2534024.1"/>
    <property type="molecule type" value="Genomic_DNA"/>
</dbReference>
<gene>
    <name evidence="9" type="ORF">Adt_07375</name>
</gene>
<dbReference type="Proteomes" id="UP001604336">
    <property type="component" value="Unassembled WGS sequence"/>
</dbReference>
<evidence type="ECO:0000256" key="4">
    <source>
        <dbReference type="ARBA" id="ARBA00005263"/>
    </source>
</evidence>
<dbReference type="InterPro" id="IPR000996">
    <property type="entry name" value="Clathrin_L-chain"/>
</dbReference>
<evidence type="ECO:0000256" key="8">
    <source>
        <dbReference type="SAM" id="MobiDB-lite"/>
    </source>
</evidence>
<proteinExistence type="inferred from homology"/>
<dbReference type="AlphaFoldDB" id="A0ABD1V9K8"/>
<accession>A0ABD1V9K8</accession>
<name>A0ABD1V9K8_9LAMI</name>
<dbReference type="PANTHER" id="PTHR10639:SF7">
    <property type="entry name" value="CLATHRIN LIGHT CHAIN"/>
    <property type="match status" value="1"/>
</dbReference>
<keyword evidence="7" id="KW-0968">Cytoplasmic vesicle</keyword>
<evidence type="ECO:0000313" key="10">
    <source>
        <dbReference type="Proteomes" id="UP001604336"/>
    </source>
</evidence>
<organism evidence="9 10">
    <name type="scientific">Abeliophyllum distichum</name>
    <dbReference type="NCBI Taxonomy" id="126358"/>
    <lineage>
        <taxon>Eukaryota</taxon>
        <taxon>Viridiplantae</taxon>
        <taxon>Streptophyta</taxon>
        <taxon>Embryophyta</taxon>
        <taxon>Tracheophyta</taxon>
        <taxon>Spermatophyta</taxon>
        <taxon>Magnoliopsida</taxon>
        <taxon>eudicotyledons</taxon>
        <taxon>Gunneridae</taxon>
        <taxon>Pentapetalae</taxon>
        <taxon>asterids</taxon>
        <taxon>lamiids</taxon>
        <taxon>Lamiales</taxon>
        <taxon>Oleaceae</taxon>
        <taxon>Forsythieae</taxon>
        <taxon>Abeliophyllum</taxon>
    </lineage>
</organism>
<sequence>MESEKVVKPKINRKTKAQNRERDFTLKTNRSSTRKQINNIGKQQRRSFFVKFPILKSEEEKKFSVLVIQGPKPKKPTDLTRMRQMLLKLKQTPPPHMIPPHPHPYPHLRKMAKMLKEGMTRRTGRKRMMRKCQE</sequence>
<keyword evidence="5" id="KW-0472">Membrane</keyword>
<reference evidence="10" key="1">
    <citation type="submission" date="2024-07" db="EMBL/GenBank/DDBJ databases">
        <title>Two chromosome-level genome assemblies of Korean endemic species Abeliophyllum distichum and Forsythia ovata (Oleaceae).</title>
        <authorList>
            <person name="Jang H."/>
        </authorList>
    </citation>
    <scope>NUCLEOTIDE SEQUENCE [LARGE SCALE GENOMIC DNA]</scope>
</reference>
<evidence type="ECO:0000256" key="7">
    <source>
        <dbReference type="ARBA" id="ARBA00023329"/>
    </source>
</evidence>
<keyword evidence="10" id="KW-1185">Reference proteome</keyword>
<comment type="function">
    <text evidence="1">Clathrin is the major protein of the polyhedral coat of coated pits and vesicles.</text>
</comment>
<evidence type="ECO:0000313" key="9">
    <source>
        <dbReference type="EMBL" id="KAL2534024.1"/>
    </source>
</evidence>